<dbReference type="EMBL" id="BGZK01000049">
    <property type="protein sequence ID" value="GBP12020.1"/>
    <property type="molecule type" value="Genomic_DNA"/>
</dbReference>
<proteinExistence type="predicted"/>
<evidence type="ECO:0000256" key="1">
    <source>
        <dbReference type="SAM" id="MobiDB-lite"/>
    </source>
</evidence>
<evidence type="ECO:0000313" key="2">
    <source>
        <dbReference type="EMBL" id="GBP12020.1"/>
    </source>
</evidence>
<accession>A0A4C1TEL9</accession>
<feature type="compositionally biased region" description="Basic residues" evidence="1">
    <location>
        <begin position="24"/>
        <end position="40"/>
    </location>
</feature>
<reference evidence="2 3" key="1">
    <citation type="journal article" date="2019" name="Commun. Biol.">
        <title>The bagworm genome reveals a unique fibroin gene that provides high tensile strength.</title>
        <authorList>
            <person name="Kono N."/>
            <person name="Nakamura H."/>
            <person name="Ohtoshi R."/>
            <person name="Tomita M."/>
            <person name="Numata K."/>
            <person name="Arakawa K."/>
        </authorList>
    </citation>
    <scope>NUCLEOTIDE SEQUENCE [LARGE SCALE GENOMIC DNA]</scope>
</reference>
<organism evidence="2 3">
    <name type="scientific">Eumeta variegata</name>
    <name type="common">Bagworm moth</name>
    <name type="synonym">Eumeta japonica</name>
    <dbReference type="NCBI Taxonomy" id="151549"/>
    <lineage>
        <taxon>Eukaryota</taxon>
        <taxon>Metazoa</taxon>
        <taxon>Ecdysozoa</taxon>
        <taxon>Arthropoda</taxon>
        <taxon>Hexapoda</taxon>
        <taxon>Insecta</taxon>
        <taxon>Pterygota</taxon>
        <taxon>Neoptera</taxon>
        <taxon>Endopterygota</taxon>
        <taxon>Lepidoptera</taxon>
        <taxon>Glossata</taxon>
        <taxon>Ditrysia</taxon>
        <taxon>Tineoidea</taxon>
        <taxon>Psychidae</taxon>
        <taxon>Oiketicinae</taxon>
        <taxon>Eumeta</taxon>
    </lineage>
</organism>
<protein>
    <submittedName>
        <fullName evidence="2">Uncharacterized protein</fullName>
    </submittedName>
</protein>
<comment type="caution">
    <text evidence="2">The sequence shown here is derived from an EMBL/GenBank/DDBJ whole genome shotgun (WGS) entry which is preliminary data.</text>
</comment>
<evidence type="ECO:0000313" key="3">
    <source>
        <dbReference type="Proteomes" id="UP000299102"/>
    </source>
</evidence>
<name>A0A4C1TEL9_EUMVA</name>
<dbReference type="Proteomes" id="UP000299102">
    <property type="component" value="Unassembled WGS sequence"/>
</dbReference>
<gene>
    <name evidence="2" type="ORF">EVAR_5861_1</name>
</gene>
<feature type="region of interest" description="Disordered" evidence="1">
    <location>
        <begin position="15"/>
        <end position="48"/>
    </location>
</feature>
<dbReference type="AlphaFoldDB" id="A0A4C1TEL9"/>
<keyword evidence="3" id="KW-1185">Reference proteome</keyword>
<sequence length="95" mass="10872">MRIKSDYSLHFRMGRRSSAAQVKTRCRAGGKKRSARRRMPARPWDQLPINDSHSSYGLAENNRCSVGRDPHVTIPIVILLMHLKCIECSSDEIFC</sequence>